<dbReference type="Pfam" id="PF02752">
    <property type="entry name" value="Arrestin_C"/>
    <property type="match status" value="1"/>
</dbReference>
<dbReference type="Gene3D" id="2.60.40.640">
    <property type="match status" value="1"/>
</dbReference>
<protein>
    <recommendedName>
        <fullName evidence="2">Arrestin C-terminal-like domain-containing protein</fullName>
    </recommendedName>
</protein>
<comment type="caution">
    <text evidence="3">The sequence shown here is derived from an EMBL/GenBank/DDBJ whole genome shotgun (WGS) entry which is preliminary data.</text>
</comment>
<keyword evidence="4" id="KW-1185">Reference proteome</keyword>
<dbReference type="Proteomes" id="UP000780801">
    <property type="component" value="Unassembled WGS sequence"/>
</dbReference>
<dbReference type="SMART" id="SM01017">
    <property type="entry name" value="Arrestin_C"/>
    <property type="match status" value="1"/>
</dbReference>
<dbReference type="OrthoDB" id="2333384at2759"/>
<feature type="non-terminal residue" evidence="3">
    <location>
        <position position="678"/>
    </location>
</feature>
<evidence type="ECO:0000256" key="1">
    <source>
        <dbReference type="SAM" id="MobiDB-lite"/>
    </source>
</evidence>
<reference evidence="3" key="1">
    <citation type="journal article" date="2020" name="Fungal Divers.">
        <title>Resolving the Mortierellaceae phylogeny through synthesis of multi-gene phylogenetics and phylogenomics.</title>
        <authorList>
            <person name="Vandepol N."/>
            <person name="Liber J."/>
            <person name="Desiro A."/>
            <person name="Na H."/>
            <person name="Kennedy M."/>
            <person name="Barry K."/>
            <person name="Grigoriev I.V."/>
            <person name="Miller A.N."/>
            <person name="O'Donnell K."/>
            <person name="Stajich J.E."/>
            <person name="Bonito G."/>
        </authorList>
    </citation>
    <scope>NUCLEOTIDE SEQUENCE</scope>
    <source>
        <strain evidence="3">KOD1015</strain>
    </source>
</reference>
<organism evidence="3 4">
    <name type="scientific">Lunasporangiospora selenospora</name>
    <dbReference type="NCBI Taxonomy" id="979761"/>
    <lineage>
        <taxon>Eukaryota</taxon>
        <taxon>Fungi</taxon>
        <taxon>Fungi incertae sedis</taxon>
        <taxon>Mucoromycota</taxon>
        <taxon>Mortierellomycotina</taxon>
        <taxon>Mortierellomycetes</taxon>
        <taxon>Mortierellales</taxon>
        <taxon>Mortierellaceae</taxon>
        <taxon>Lunasporangiospora</taxon>
    </lineage>
</organism>
<dbReference type="EMBL" id="JAABOA010003830">
    <property type="protein sequence ID" value="KAF9578277.1"/>
    <property type="molecule type" value="Genomic_DNA"/>
</dbReference>
<accession>A0A9P6KB69</accession>
<proteinExistence type="predicted"/>
<dbReference type="AlphaFoldDB" id="A0A9P6KB69"/>
<evidence type="ECO:0000313" key="3">
    <source>
        <dbReference type="EMBL" id="KAF9578277.1"/>
    </source>
</evidence>
<feature type="compositionally biased region" description="Low complexity" evidence="1">
    <location>
        <begin position="527"/>
        <end position="542"/>
    </location>
</feature>
<dbReference type="InterPro" id="IPR011022">
    <property type="entry name" value="Arrestin_C-like"/>
</dbReference>
<name>A0A9P6KB69_9FUNG</name>
<feature type="region of interest" description="Disordered" evidence="1">
    <location>
        <begin position="560"/>
        <end position="579"/>
    </location>
</feature>
<feature type="domain" description="Arrestin C-terminal-like" evidence="2">
    <location>
        <begin position="77"/>
        <end position="213"/>
    </location>
</feature>
<dbReference type="InterPro" id="IPR014752">
    <property type="entry name" value="Arrestin-like_C"/>
</dbReference>
<sequence>MLRANQTYTYDFQLALPVNLPNSLNMSTGKVEYSFVAGGKRTGMHLDLHRERVVEIYQSLPPAHPHCIYPLQISANFENALNYVIQIPRKAFQHGSPIPVTIKMTPLPGVTTRWNVKEMNMKVKEYFCFISPGKGMKHEKRTLVDAKQGSGSWPVQAGPVERTLSVSIPANAMTTVDTELVKCHHKLKLMFSIVVNGSTRKLPAEFDLYIPGPFPPGQGPAGVVMPATVPLLPSPSSTPGHPPPAQIQPYIPVAPAPVNVQPHQQPGMPVPNPYAIQGQVMMTSPHLPGYSPSAQSTLPSYPQTPYIPFSSPLTPNHSAAPSMPLVPAKPPISTPVTPNSIPSVANPYSPGYPTPAMPHGYPIAMTSQGYPAPSMPVIPSPNMGSYPLPPSPAFASTVASPPAPSPSMVHTTMPVPSPALSAAAAAVTSATGSTTTTTTSPTFSRVSTIMMSPSLDPPAPPPEPFAVKLDEKIKFNFVYETIKVDVDDIKTPVVSAVAASTEQATPVGVPPTAPVPTLSRNPQQRHSFTATGESSETAALETTEPRQWPLGPQAIVEGDHSDQQAYRPPPPTTPTPSSVTIAAATSTSVVADPQQGLLNSFNQLNLSATSQVPPPIPPPPPPSVPAQTLLMTTPIPPRPTHLNSMDILSPQTAAATGAVIASQLEQLQQQQQQQQQQQ</sequence>
<evidence type="ECO:0000313" key="4">
    <source>
        <dbReference type="Proteomes" id="UP000780801"/>
    </source>
</evidence>
<feature type="region of interest" description="Disordered" evidence="1">
    <location>
        <begin position="499"/>
        <end position="554"/>
    </location>
</feature>
<evidence type="ECO:0000259" key="2">
    <source>
        <dbReference type="SMART" id="SM01017"/>
    </source>
</evidence>
<gene>
    <name evidence="3" type="ORF">BGW38_006017</name>
</gene>